<dbReference type="Gene3D" id="2.170.130.10">
    <property type="entry name" value="TonB-dependent receptor, plug domain"/>
    <property type="match status" value="1"/>
</dbReference>
<name>X1Q152_9ZZZZ</name>
<protein>
    <submittedName>
        <fullName evidence="1">Uncharacterized protein</fullName>
    </submittedName>
</protein>
<feature type="non-terminal residue" evidence="1">
    <location>
        <position position="1"/>
    </location>
</feature>
<proteinExistence type="predicted"/>
<feature type="non-terminal residue" evidence="1">
    <location>
        <position position="383"/>
    </location>
</feature>
<accession>X1Q152</accession>
<reference evidence="1" key="1">
    <citation type="journal article" date="2014" name="Front. Microbiol.">
        <title>High frequency of phylogenetically diverse reductive dehalogenase-homologous genes in deep subseafloor sedimentary metagenomes.</title>
        <authorList>
            <person name="Kawai M."/>
            <person name="Futagami T."/>
            <person name="Toyoda A."/>
            <person name="Takaki Y."/>
            <person name="Nishi S."/>
            <person name="Hori S."/>
            <person name="Arai W."/>
            <person name="Tsubouchi T."/>
            <person name="Morono Y."/>
            <person name="Uchiyama I."/>
            <person name="Ito T."/>
            <person name="Fujiyama A."/>
            <person name="Inagaki F."/>
            <person name="Takami H."/>
        </authorList>
    </citation>
    <scope>NUCLEOTIDE SEQUENCE</scope>
    <source>
        <strain evidence="1">Expedition CK06-06</strain>
    </source>
</reference>
<dbReference type="EMBL" id="BARW01003004">
    <property type="protein sequence ID" value="GAI62282.1"/>
    <property type="molecule type" value="Genomic_DNA"/>
</dbReference>
<dbReference type="InterPro" id="IPR037066">
    <property type="entry name" value="Plug_dom_sf"/>
</dbReference>
<gene>
    <name evidence="1" type="ORF">S12H4_07945</name>
</gene>
<organism evidence="1">
    <name type="scientific">marine sediment metagenome</name>
    <dbReference type="NCBI Taxonomy" id="412755"/>
    <lineage>
        <taxon>unclassified sequences</taxon>
        <taxon>metagenomes</taxon>
        <taxon>ecological metagenomes</taxon>
    </lineage>
</organism>
<evidence type="ECO:0000313" key="1">
    <source>
        <dbReference type="EMBL" id="GAI62282.1"/>
    </source>
</evidence>
<comment type="caution">
    <text evidence="1">The sequence shown here is derived from an EMBL/GenBank/DDBJ whole genome shotgun (WGS) entry which is preliminary data.</text>
</comment>
<sequence>HGIDQLYDLPEISARGIVLSLENATNDFLLFKISTNRQNPLELSHCILEMEGQLVWHKSFLLKNTYTFQIPVKDLPGGKMHCTIFDINGQPIAQRAVFLNNPNHNVEVKTAKNTYKSHEEINLSIRVQHHDGDPAPADLSVAVTDANLNPNWNNAPDIFSYFMLGTSTKENILPPGYLIKPSKEAYEIIDCFMLTLKEDKYDWKVVQNIENYKTERKMAEDFSQKLKELYQLEDYNKLVEEVETDQFFYKYILRRDRVLPEFLFVTKSSLRRSDTKNHELRRIEQLQTALASGTSIWDVLRSKRPYQIFEGNKIVFRGPSSINYQGGALIVVDGQKWGTNANILNSLNPHDIYDIQVYIDPVDALTYTGLNSNGVIEITQKEV</sequence>
<dbReference type="AlphaFoldDB" id="X1Q152"/>